<evidence type="ECO:0000256" key="1">
    <source>
        <dbReference type="SAM" id="MobiDB-lite"/>
    </source>
</evidence>
<gene>
    <name evidence="2" type="ORF">ASIM_LOCUS99</name>
</gene>
<sequence>MWITDDIRSKNAATKRKISLNRRPNHQPSALATHSRLSSVAPVFFIQASQADATTSSPTTAKRLYAPPRNWAATKHLLKFGADREQKPNDRDYHPQPFRDSNNTAYRRASSSLKGAVNVRLQRPDGVQLGLGIAGSLL</sequence>
<reference evidence="4" key="1">
    <citation type="submission" date="2017-02" db="UniProtKB">
        <authorList>
            <consortium name="WormBaseParasite"/>
        </authorList>
    </citation>
    <scope>IDENTIFICATION</scope>
</reference>
<dbReference type="AlphaFoldDB" id="A0A0M3IY68"/>
<dbReference type="EMBL" id="UYRR01000026">
    <property type="protein sequence ID" value="VDK17367.1"/>
    <property type="molecule type" value="Genomic_DNA"/>
</dbReference>
<keyword evidence="3" id="KW-1185">Reference proteome</keyword>
<accession>A0A0M3IY68</accession>
<name>A0A0M3IY68_ANISI</name>
<reference evidence="2 3" key="2">
    <citation type="submission" date="2018-11" db="EMBL/GenBank/DDBJ databases">
        <authorList>
            <consortium name="Pathogen Informatics"/>
        </authorList>
    </citation>
    <scope>NUCLEOTIDE SEQUENCE [LARGE SCALE GENOMIC DNA]</scope>
</reference>
<organism evidence="4">
    <name type="scientific">Anisakis simplex</name>
    <name type="common">Herring worm</name>
    <dbReference type="NCBI Taxonomy" id="6269"/>
    <lineage>
        <taxon>Eukaryota</taxon>
        <taxon>Metazoa</taxon>
        <taxon>Ecdysozoa</taxon>
        <taxon>Nematoda</taxon>
        <taxon>Chromadorea</taxon>
        <taxon>Rhabditida</taxon>
        <taxon>Spirurina</taxon>
        <taxon>Ascaridomorpha</taxon>
        <taxon>Ascaridoidea</taxon>
        <taxon>Anisakidae</taxon>
        <taxon>Anisakis</taxon>
        <taxon>Anisakis simplex complex</taxon>
    </lineage>
</organism>
<evidence type="ECO:0000313" key="2">
    <source>
        <dbReference type="EMBL" id="VDK17367.1"/>
    </source>
</evidence>
<protein>
    <submittedName>
        <fullName evidence="4">Podospora anserina S mat+ genomic DNA chromosome 7, supercontig 1</fullName>
    </submittedName>
</protein>
<evidence type="ECO:0000313" key="4">
    <source>
        <dbReference type="WBParaSite" id="ASIM_0000018401-mRNA-1"/>
    </source>
</evidence>
<dbReference type="WBParaSite" id="ASIM_0000018401-mRNA-1">
    <property type="protein sequence ID" value="ASIM_0000018401-mRNA-1"/>
    <property type="gene ID" value="ASIM_0000018401"/>
</dbReference>
<feature type="compositionally biased region" description="Basic and acidic residues" evidence="1">
    <location>
        <begin position="81"/>
        <end position="94"/>
    </location>
</feature>
<proteinExistence type="predicted"/>
<dbReference type="Proteomes" id="UP000267096">
    <property type="component" value="Unassembled WGS sequence"/>
</dbReference>
<evidence type="ECO:0000313" key="3">
    <source>
        <dbReference type="Proteomes" id="UP000267096"/>
    </source>
</evidence>
<feature type="region of interest" description="Disordered" evidence="1">
    <location>
        <begin position="81"/>
        <end position="103"/>
    </location>
</feature>